<dbReference type="EMBL" id="CP000075">
    <property type="protein sequence ID" value="AAY37815.1"/>
    <property type="molecule type" value="Genomic_DNA"/>
</dbReference>
<dbReference type="Proteomes" id="UP000000426">
    <property type="component" value="Chromosome"/>
</dbReference>
<dbReference type="HOGENOM" id="CLU_1249775_0_0_6"/>
<name>Q4ZSQ7_PSEU2</name>
<dbReference type="OrthoDB" id="7031374at2"/>
<gene>
    <name evidence="1" type="ordered locus">Psyr_2776</name>
</gene>
<evidence type="ECO:0000313" key="1">
    <source>
        <dbReference type="EMBL" id="AAY37815.1"/>
    </source>
</evidence>
<dbReference type="AlphaFoldDB" id="Q4ZSQ7"/>
<sequence>MERAVLYSFEVETPIPGMPAVTRVPFLPILVVNPLPPIEVLTPLLLTLRRTPGAILKLLRMRRAMDSVPLNNQYHGATIIRSFSRSGRLSTHPAWMECQWRQNSSSSSVLPRLTLTQRVPLMNDPKQALDKIEDLLSAARGTDDLFQRAAAFSAISILVKNLDDYFKERAPYAGENIERLRSHASSMLGYDVTLGHSTEQHHVWALSAISALSEALDKLGR</sequence>
<protein>
    <submittedName>
        <fullName evidence="1">Uncharacterized protein</fullName>
    </submittedName>
</protein>
<organism evidence="1 2">
    <name type="scientific">Pseudomonas syringae pv. syringae (strain B728a)</name>
    <dbReference type="NCBI Taxonomy" id="205918"/>
    <lineage>
        <taxon>Bacteria</taxon>
        <taxon>Pseudomonadati</taxon>
        <taxon>Pseudomonadota</taxon>
        <taxon>Gammaproteobacteria</taxon>
        <taxon>Pseudomonadales</taxon>
        <taxon>Pseudomonadaceae</taxon>
        <taxon>Pseudomonas</taxon>
        <taxon>Pseudomonas syringae</taxon>
    </lineage>
</organism>
<proteinExistence type="predicted"/>
<dbReference type="KEGG" id="psb:Psyr_2776"/>
<dbReference type="eggNOG" id="ENOG502ZMEG">
    <property type="taxonomic scope" value="Bacteria"/>
</dbReference>
<accession>Q4ZSQ7</accession>
<evidence type="ECO:0000313" key="2">
    <source>
        <dbReference type="Proteomes" id="UP000000426"/>
    </source>
</evidence>
<reference evidence="1 2" key="1">
    <citation type="journal article" date="2005" name="Proc. Natl. Acad. Sci. U.S.A.">
        <title>Comparison of the complete genome sequences of Pseudomonas syringae pv. syringae B728a and pv. tomato DC3000.</title>
        <authorList>
            <person name="Feil H."/>
            <person name="Feil W.S."/>
            <person name="Chain P."/>
            <person name="Larimer F."/>
            <person name="Dibartolo G."/>
            <person name="Copeland A."/>
            <person name="Lykidis A."/>
            <person name="Trong S."/>
            <person name="Nolan M."/>
            <person name="Goltsman E."/>
            <person name="Thiel J."/>
            <person name="Malfatti S."/>
            <person name="Loper J.E."/>
            <person name="Lapidus A."/>
            <person name="Detter J.C."/>
            <person name="Land M."/>
            <person name="Richardson P.M."/>
            <person name="Kyrpides N.C."/>
            <person name="Ivanova N."/>
            <person name="Lindow S.E."/>
        </authorList>
    </citation>
    <scope>NUCLEOTIDE SEQUENCE [LARGE SCALE GENOMIC DNA]</scope>
    <source>
        <strain evidence="1 2">B728a</strain>
    </source>
</reference>